<comment type="similarity">
    <text evidence="1">Belongs to the enoyl-CoA hydratase/isomerase family.</text>
</comment>
<proteinExistence type="inferred from homology"/>
<dbReference type="RefSeq" id="WP_195133396.1">
    <property type="nucleotide sequence ID" value="NZ_JADLQX010000039.1"/>
</dbReference>
<accession>A0ABS0D263</accession>
<name>A0ABS0D263_9NOCA</name>
<dbReference type="CDD" id="cd03450">
    <property type="entry name" value="NodN"/>
    <property type="match status" value="1"/>
</dbReference>
<dbReference type="Pfam" id="PF01575">
    <property type="entry name" value="MaoC_dehydratas"/>
    <property type="match status" value="1"/>
</dbReference>
<evidence type="ECO:0000313" key="4">
    <source>
        <dbReference type="Proteomes" id="UP000702209"/>
    </source>
</evidence>
<dbReference type="Gene3D" id="3.10.129.10">
    <property type="entry name" value="Hotdog Thioesterase"/>
    <property type="match status" value="1"/>
</dbReference>
<dbReference type="InterPro" id="IPR039375">
    <property type="entry name" value="NodN-like"/>
</dbReference>
<dbReference type="Proteomes" id="UP000702209">
    <property type="component" value="Unassembled WGS sequence"/>
</dbReference>
<keyword evidence="4" id="KW-1185">Reference proteome</keyword>
<dbReference type="InterPro" id="IPR002539">
    <property type="entry name" value="MaoC-like_dom"/>
</dbReference>
<feature type="domain" description="MaoC-like" evidence="2">
    <location>
        <begin position="11"/>
        <end position="113"/>
    </location>
</feature>
<comment type="caution">
    <text evidence="3">The sequence shown here is derived from an EMBL/GenBank/DDBJ whole genome shotgun (WGS) entry which is preliminary data.</text>
</comment>
<sequence length="150" mass="15911">MRVFQGLTELEAAVGTHLGFSGWHTVTQEQIDQFAEATGDHQWIHVDPEKAAAGPFGKTVAHGFLTLSLVPMLTQQVYTVQGLSMGVNYGTDKVRFPAPVPVGSRIRAGVELLSLTAGASGWRAVSRVTIEIEGSNKPACVADSVAVLVP</sequence>
<evidence type="ECO:0000256" key="1">
    <source>
        <dbReference type="ARBA" id="ARBA00005254"/>
    </source>
</evidence>
<reference evidence="3 4" key="1">
    <citation type="submission" date="2020-10" db="EMBL/GenBank/DDBJ databases">
        <title>Identification of Nocardia species via Next-generation sequencing and recognition of intraspecies genetic diversity.</title>
        <authorList>
            <person name="Li P."/>
            <person name="Li P."/>
            <person name="Lu B."/>
        </authorList>
    </citation>
    <scope>NUCLEOTIDE SEQUENCE [LARGE SCALE GENOMIC DNA]</scope>
    <source>
        <strain evidence="3 4">BJ06-0157</strain>
    </source>
</reference>
<dbReference type="PANTHER" id="PTHR42993:SF1">
    <property type="entry name" value="MAOC-LIKE DEHYDRATASE DOMAIN-CONTAINING PROTEIN"/>
    <property type="match status" value="1"/>
</dbReference>
<organism evidence="3 4">
    <name type="scientific">Nocardia amamiensis</name>
    <dbReference type="NCBI Taxonomy" id="404578"/>
    <lineage>
        <taxon>Bacteria</taxon>
        <taxon>Bacillati</taxon>
        <taxon>Actinomycetota</taxon>
        <taxon>Actinomycetes</taxon>
        <taxon>Mycobacteriales</taxon>
        <taxon>Nocardiaceae</taxon>
        <taxon>Nocardia</taxon>
    </lineage>
</organism>
<dbReference type="InterPro" id="IPR029069">
    <property type="entry name" value="HotDog_dom_sf"/>
</dbReference>
<evidence type="ECO:0000313" key="3">
    <source>
        <dbReference type="EMBL" id="MBF6302208.1"/>
    </source>
</evidence>
<dbReference type="PANTHER" id="PTHR42993">
    <property type="entry name" value="MAOC-LIKE DEHYDRATASE DOMAIN-CONTAINING PROTEIN"/>
    <property type="match status" value="1"/>
</dbReference>
<evidence type="ECO:0000259" key="2">
    <source>
        <dbReference type="Pfam" id="PF01575"/>
    </source>
</evidence>
<dbReference type="EMBL" id="JADLQX010000039">
    <property type="protein sequence ID" value="MBF6302208.1"/>
    <property type="molecule type" value="Genomic_DNA"/>
</dbReference>
<dbReference type="SUPFAM" id="SSF54637">
    <property type="entry name" value="Thioesterase/thiol ester dehydrase-isomerase"/>
    <property type="match status" value="1"/>
</dbReference>
<protein>
    <submittedName>
        <fullName evidence="3">MaoC family dehydratase</fullName>
    </submittedName>
</protein>
<gene>
    <name evidence="3" type="ORF">IU459_32405</name>
</gene>